<evidence type="ECO:0000313" key="2">
    <source>
        <dbReference type="EMBL" id="OUC39726.1"/>
    </source>
</evidence>
<proteinExistence type="predicted"/>
<keyword evidence="1" id="KW-0472">Membrane</keyword>
<dbReference type="EMBL" id="LVZM01023863">
    <property type="protein sequence ID" value="OUC39726.1"/>
    <property type="molecule type" value="Genomic_DNA"/>
</dbReference>
<evidence type="ECO:0000256" key="1">
    <source>
        <dbReference type="SAM" id="Phobius"/>
    </source>
</evidence>
<accession>A0A1Y3E798</accession>
<reference evidence="2 3" key="1">
    <citation type="submission" date="2015-04" db="EMBL/GenBank/DDBJ databases">
        <title>Draft genome of the roundworm Trichinella nativa.</title>
        <authorList>
            <person name="Mitreva M."/>
        </authorList>
    </citation>
    <scope>NUCLEOTIDE SEQUENCE [LARGE SCALE GENOMIC DNA]</scope>
    <source>
        <strain evidence="2 3">ISS45</strain>
    </source>
</reference>
<dbReference type="Proteomes" id="UP000243006">
    <property type="component" value="Unassembled WGS sequence"/>
</dbReference>
<keyword evidence="1" id="KW-1133">Transmembrane helix</keyword>
<name>A0A1Y3E798_9BILA</name>
<comment type="caution">
    <text evidence="2">The sequence shown here is derived from an EMBL/GenBank/DDBJ whole genome shotgun (WGS) entry which is preliminary data.</text>
</comment>
<feature type="transmembrane region" description="Helical" evidence="1">
    <location>
        <begin position="99"/>
        <end position="120"/>
    </location>
</feature>
<evidence type="ECO:0000313" key="3">
    <source>
        <dbReference type="Proteomes" id="UP000243006"/>
    </source>
</evidence>
<protein>
    <submittedName>
        <fullName evidence="2">Uncharacterized protein</fullName>
    </submittedName>
</protein>
<keyword evidence="1" id="KW-0812">Transmembrane</keyword>
<organism evidence="2 3">
    <name type="scientific">Trichinella nativa</name>
    <dbReference type="NCBI Taxonomy" id="6335"/>
    <lineage>
        <taxon>Eukaryota</taxon>
        <taxon>Metazoa</taxon>
        <taxon>Ecdysozoa</taxon>
        <taxon>Nematoda</taxon>
        <taxon>Enoplea</taxon>
        <taxon>Dorylaimia</taxon>
        <taxon>Trichinellida</taxon>
        <taxon>Trichinellidae</taxon>
        <taxon>Trichinella</taxon>
    </lineage>
</organism>
<dbReference type="AlphaFoldDB" id="A0A1Y3E798"/>
<gene>
    <name evidence="2" type="ORF">D917_00853</name>
</gene>
<sequence length="151" mass="17246">MSDQSGWTIQLADTSLDQLDRSRSDIESFGRVGFKARLHLADVETNIFCCSNNVQLINSVKSPYHSWFKSGRSFDDQIIRQHQKTCHTKMSSSIRCRTYLTNFYSLLFTCFLFAIFSILWCYCPVKLERDSFSCPENEPAGSLVFSPAASV</sequence>